<feature type="transmembrane region" description="Helical" evidence="5">
    <location>
        <begin position="39"/>
        <end position="58"/>
    </location>
</feature>
<evidence type="ECO:0000313" key="7">
    <source>
        <dbReference type="Proteomes" id="UP001189429"/>
    </source>
</evidence>
<evidence type="ECO:0000313" key="6">
    <source>
        <dbReference type="EMBL" id="CAK0897882.1"/>
    </source>
</evidence>
<keyword evidence="3 5" id="KW-1133">Transmembrane helix</keyword>
<feature type="transmembrane region" description="Helical" evidence="5">
    <location>
        <begin position="70"/>
        <end position="89"/>
    </location>
</feature>
<evidence type="ECO:0000256" key="2">
    <source>
        <dbReference type="ARBA" id="ARBA00022692"/>
    </source>
</evidence>
<feature type="transmembrane region" description="Helical" evidence="5">
    <location>
        <begin position="118"/>
        <end position="141"/>
    </location>
</feature>
<comment type="caution">
    <text evidence="6">The sequence shown here is derived from an EMBL/GenBank/DDBJ whole genome shotgun (WGS) entry which is preliminary data.</text>
</comment>
<keyword evidence="7" id="KW-1185">Reference proteome</keyword>
<dbReference type="EMBL" id="CAUYUJ010020393">
    <property type="protein sequence ID" value="CAK0897882.1"/>
    <property type="molecule type" value="Genomic_DNA"/>
</dbReference>
<keyword evidence="2 5" id="KW-0812">Transmembrane</keyword>
<name>A0ABN9XEG3_9DINO</name>
<evidence type="ECO:0000256" key="1">
    <source>
        <dbReference type="ARBA" id="ARBA00004141"/>
    </source>
</evidence>
<accession>A0ABN9XEG3</accession>
<dbReference type="PANTHER" id="PTHR28128">
    <property type="entry name" value="GOLGI APPARATUS MEMBRANE PROTEIN TVP15"/>
    <property type="match status" value="1"/>
</dbReference>
<evidence type="ECO:0000256" key="5">
    <source>
        <dbReference type="SAM" id="Phobius"/>
    </source>
</evidence>
<keyword evidence="4 5" id="KW-0472">Membrane</keyword>
<reference evidence="6" key="1">
    <citation type="submission" date="2023-10" db="EMBL/GenBank/DDBJ databases">
        <authorList>
            <person name="Chen Y."/>
            <person name="Shah S."/>
            <person name="Dougan E. K."/>
            <person name="Thang M."/>
            <person name="Chan C."/>
        </authorList>
    </citation>
    <scope>NUCLEOTIDE SEQUENCE [LARGE SCALE GENOMIC DNA]</scope>
</reference>
<dbReference type="Proteomes" id="UP001189429">
    <property type="component" value="Unassembled WGS sequence"/>
</dbReference>
<protein>
    <submittedName>
        <fullName evidence="6">Uncharacterized protein</fullName>
    </submittedName>
</protein>
<evidence type="ECO:0000256" key="4">
    <source>
        <dbReference type="ARBA" id="ARBA00023136"/>
    </source>
</evidence>
<dbReference type="Pfam" id="PF08507">
    <property type="entry name" value="COPI_assoc"/>
    <property type="match status" value="1"/>
</dbReference>
<dbReference type="PANTHER" id="PTHR28128:SF1">
    <property type="entry name" value="GOLGI APPARATUS MEMBRANE PROTEIN TVP15"/>
    <property type="match status" value="1"/>
</dbReference>
<comment type="subcellular location">
    <subcellularLocation>
        <location evidence="1">Membrane</location>
        <topology evidence="1">Multi-pass membrane protein</topology>
    </subcellularLocation>
</comment>
<feature type="transmembrane region" description="Helical" evidence="5">
    <location>
        <begin position="147"/>
        <end position="167"/>
    </location>
</feature>
<sequence length="196" mass="21410">MDPASNDLETNSPKVNRHQGTGMATRNLVYTNEIEQGNALVKTAAFLVGLASCISGILQLIDLGFLLTNFTFYLLSVYQVFFAITTMLFEAKPDWVVKIQDTIKLPVSSYQDTLMNNAAFLTTTGGRGLFYVFLGSLWFGFPEGTHASFLTFLTGLALLVVGIVHIAMHFGIMPHHVVAKVQATAQGSYDHIAGRS</sequence>
<proteinExistence type="predicted"/>
<organism evidence="6 7">
    <name type="scientific">Prorocentrum cordatum</name>
    <dbReference type="NCBI Taxonomy" id="2364126"/>
    <lineage>
        <taxon>Eukaryota</taxon>
        <taxon>Sar</taxon>
        <taxon>Alveolata</taxon>
        <taxon>Dinophyceae</taxon>
        <taxon>Prorocentrales</taxon>
        <taxon>Prorocentraceae</taxon>
        <taxon>Prorocentrum</taxon>
    </lineage>
</organism>
<gene>
    <name evidence="6" type="ORF">PCOR1329_LOCUS75931</name>
</gene>
<dbReference type="InterPro" id="IPR013714">
    <property type="entry name" value="Golgi_TVP15"/>
</dbReference>
<evidence type="ECO:0000256" key="3">
    <source>
        <dbReference type="ARBA" id="ARBA00022989"/>
    </source>
</evidence>